<accession>A0A8J1TUK7</accession>
<feature type="transmembrane region" description="Helical" evidence="2">
    <location>
        <begin position="257"/>
        <end position="278"/>
    </location>
</feature>
<feature type="transmembrane region" description="Helical" evidence="2">
    <location>
        <begin position="227"/>
        <end position="245"/>
    </location>
</feature>
<feature type="transmembrane region" description="Helical" evidence="2">
    <location>
        <begin position="174"/>
        <end position="193"/>
    </location>
</feature>
<organism evidence="3 4">
    <name type="scientific">Owenia fusiformis</name>
    <name type="common">Polychaete worm</name>
    <dbReference type="NCBI Taxonomy" id="6347"/>
    <lineage>
        <taxon>Eukaryota</taxon>
        <taxon>Metazoa</taxon>
        <taxon>Spiralia</taxon>
        <taxon>Lophotrochozoa</taxon>
        <taxon>Annelida</taxon>
        <taxon>Polychaeta</taxon>
        <taxon>Sedentaria</taxon>
        <taxon>Canalipalpata</taxon>
        <taxon>Sabellida</taxon>
        <taxon>Oweniida</taxon>
        <taxon>Oweniidae</taxon>
        <taxon>Owenia</taxon>
    </lineage>
</organism>
<protein>
    <submittedName>
        <fullName evidence="3">Uncharacterized protein</fullName>
    </submittedName>
</protein>
<evidence type="ECO:0000313" key="4">
    <source>
        <dbReference type="Proteomes" id="UP000749559"/>
    </source>
</evidence>
<keyword evidence="2" id="KW-0812">Transmembrane</keyword>
<evidence type="ECO:0000313" key="3">
    <source>
        <dbReference type="EMBL" id="CAH1796177.1"/>
    </source>
</evidence>
<proteinExistence type="predicted"/>
<dbReference type="EMBL" id="CAIIXF020000010">
    <property type="protein sequence ID" value="CAH1796177.1"/>
    <property type="molecule type" value="Genomic_DNA"/>
</dbReference>
<evidence type="ECO:0000256" key="1">
    <source>
        <dbReference type="SAM" id="MobiDB-lite"/>
    </source>
</evidence>
<dbReference type="PANTHER" id="PTHR16244:SF2">
    <property type="entry name" value="CEROID-LIPOFUSCINOSIS NEURONAL PROTEIN 6"/>
    <property type="match status" value="1"/>
</dbReference>
<feature type="region of interest" description="Disordered" evidence="1">
    <location>
        <begin position="1"/>
        <end position="35"/>
    </location>
</feature>
<dbReference type="GO" id="GO:0005783">
    <property type="term" value="C:endoplasmic reticulum"/>
    <property type="evidence" value="ECO:0007669"/>
    <property type="project" value="TreeGrafter"/>
</dbReference>
<keyword evidence="2" id="KW-0472">Membrane</keyword>
<dbReference type="AlphaFoldDB" id="A0A8J1TUK7"/>
<feature type="transmembrane region" description="Helical" evidence="2">
    <location>
        <begin position="79"/>
        <end position="96"/>
    </location>
</feature>
<feature type="transmembrane region" description="Helical" evidence="2">
    <location>
        <begin position="205"/>
        <end position="221"/>
    </location>
</feature>
<dbReference type="Proteomes" id="UP000749559">
    <property type="component" value="Unassembled WGS sequence"/>
</dbReference>
<keyword evidence="2" id="KW-1133">Transmembrane helix</keyword>
<sequence length="308" mass="35630">MVSQSGRLKGKNRVDSSVSDGIQSVQDDKGSSRTPGQFHTDIWVTLAIQNWILDFGRPFAMLFVPLEWFPLNMPSVGDYFHMAYNVITPFCLLKLLERSSKKMSSTWSYLAVILFVMGASIHLVGDSVNHRLIHSGYQLHLSVRDNPIMQNLKPKSLIDSFELLYFYDEHLGHLMWYIPFFGALFLYFMGCFVPKKSAQDTKLNAAQWVLVYISALYYWYLVTEGQIFEVFLLTYVAMVIYRATYQSTTSILDVNGQFLIATFSMTLGLVIGWVAWLWKDPILREKYPGIIYVPEPWAYYTLYVKDKM</sequence>
<gene>
    <name evidence="3" type="ORF">OFUS_LOCUS20618</name>
</gene>
<evidence type="ECO:0000256" key="2">
    <source>
        <dbReference type="SAM" id="Phobius"/>
    </source>
</evidence>
<dbReference type="GO" id="GO:0016020">
    <property type="term" value="C:membrane"/>
    <property type="evidence" value="ECO:0007669"/>
    <property type="project" value="TreeGrafter"/>
</dbReference>
<dbReference type="PANTHER" id="PTHR16244">
    <property type="entry name" value="CEROID-LIPOFUSCINOSIS NEURONAL PROTEIN 6"/>
    <property type="match status" value="1"/>
</dbReference>
<dbReference type="GO" id="GO:0007040">
    <property type="term" value="P:lysosome organization"/>
    <property type="evidence" value="ECO:0007669"/>
    <property type="project" value="TreeGrafter"/>
</dbReference>
<feature type="compositionally biased region" description="Polar residues" evidence="1">
    <location>
        <begin position="15"/>
        <end position="25"/>
    </location>
</feature>
<feature type="transmembrane region" description="Helical" evidence="2">
    <location>
        <begin position="108"/>
        <end position="125"/>
    </location>
</feature>
<dbReference type="InterPro" id="IPR029255">
    <property type="entry name" value="CLN6"/>
</dbReference>
<dbReference type="OrthoDB" id="9970199at2759"/>
<reference evidence="3" key="1">
    <citation type="submission" date="2022-03" db="EMBL/GenBank/DDBJ databases">
        <authorList>
            <person name="Martin C."/>
        </authorList>
    </citation>
    <scope>NUCLEOTIDE SEQUENCE</scope>
</reference>
<dbReference type="Pfam" id="PF15156">
    <property type="entry name" value="CLN6"/>
    <property type="match status" value="1"/>
</dbReference>
<keyword evidence="4" id="KW-1185">Reference proteome</keyword>
<comment type="caution">
    <text evidence="3">The sequence shown here is derived from an EMBL/GenBank/DDBJ whole genome shotgun (WGS) entry which is preliminary data.</text>
</comment>
<name>A0A8J1TUK7_OWEFU</name>